<dbReference type="Proteomes" id="UP001501442">
    <property type="component" value="Unassembled WGS sequence"/>
</dbReference>
<keyword evidence="13" id="KW-1185">Reference proteome</keyword>
<dbReference type="InterPro" id="IPR051271">
    <property type="entry name" value="2C-system_Tx_regulators"/>
</dbReference>
<evidence type="ECO:0000256" key="1">
    <source>
        <dbReference type="ARBA" id="ARBA00004496"/>
    </source>
</evidence>
<evidence type="ECO:0000256" key="2">
    <source>
        <dbReference type="ARBA" id="ARBA00022490"/>
    </source>
</evidence>
<dbReference type="PROSITE" id="PS50110">
    <property type="entry name" value="RESPONSE_REGULATORY"/>
    <property type="match status" value="1"/>
</dbReference>
<dbReference type="SMART" id="SM00448">
    <property type="entry name" value="REC"/>
    <property type="match status" value="1"/>
</dbReference>
<comment type="subcellular location">
    <subcellularLocation>
        <location evidence="1 9">Cytoplasm</location>
    </subcellularLocation>
</comment>
<dbReference type="InterPro" id="IPR036388">
    <property type="entry name" value="WH-like_DNA-bd_sf"/>
</dbReference>
<dbReference type="Gene3D" id="1.10.10.10">
    <property type="entry name" value="Winged helix-like DNA-binding domain superfamily/Winged helix DNA-binding domain"/>
    <property type="match status" value="1"/>
</dbReference>
<evidence type="ECO:0000313" key="12">
    <source>
        <dbReference type="EMBL" id="GAA4637299.1"/>
    </source>
</evidence>
<evidence type="ECO:0000259" key="11">
    <source>
        <dbReference type="PROSITE" id="PS50110"/>
    </source>
</evidence>
<reference evidence="13" key="1">
    <citation type="journal article" date="2019" name="Int. J. Syst. Evol. Microbiol.">
        <title>The Global Catalogue of Microorganisms (GCM) 10K type strain sequencing project: providing services to taxonomists for standard genome sequencing and annotation.</title>
        <authorList>
            <consortium name="The Broad Institute Genomics Platform"/>
            <consortium name="The Broad Institute Genome Sequencing Center for Infectious Disease"/>
            <person name="Wu L."/>
            <person name="Ma J."/>
        </authorList>
    </citation>
    <scope>NUCLEOTIDE SEQUENCE [LARGE SCALE GENOMIC DNA]</scope>
    <source>
        <strain evidence="13">JCM 17939</strain>
    </source>
</reference>
<evidence type="ECO:0000256" key="6">
    <source>
        <dbReference type="ARBA" id="ARBA00023125"/>
    </source>
</evidence>
<keyword evidence="2 9" id="KW-0963">Cytoplasm</keyword>
<evidence type="ECO:0000256" key="3">
    <source>
        <dbReference type="ARBA" id="ARBA00022553"/>
    </source>
</evidence>
<dbReference type="InterPro" id="IPR001789">
    <property type="entry name" value="Sig_transdc_resp-reg_receiver"/>
</dbReference>
<dbReference type="Pfam" id="PF00072">
    <property type="entry name" value="Response_reg"/>
    <property type="match status" value="1"/>
</dbReference>
<dbReference type="Pfam" id="PF09339">
    <property type="entry name" value="HTH_IclR"/>
    <property type="match status" value="1"/>
</dbReference>
<evidence type="ECO:0000256" key="8">
    <source>
        <dbReference type="ARBA" id="ARBA00023163"/>
    </source>
</evidence>
<comment type="caution">
    <text evidence="12">The sequence shown here is derived from an EMBL/GenBank/DDBJ whole genome shotgun (WGS) entry which is preliminary data.</text>
</comment>
<dbReference type="EMBL" id="BAABHK010000019">
    <property type="protein sequence ID" value="GAA4637299.1"/>
    <property type="molecule type" value="Genomic_DNA"/>
</dbReference>
<evidence type="ECO:0000256" key="4">
    <source>
        <dbReference type="ARBA" id="ARBA00023012"/>
    </source>
</evidence>
<dbReference type="PANTHER" id="PTHR45526:SF1">
    <property type="entry name" value="TRANSCRIPTIONAL REGULATORY PROTEIN DCUR-RELATED"/>
    <property type="match status" value="1"/>
</dbReference>
<evidence type="ECO:0000256" key="7">
    <source>
        <dbReference type="ARBA" id="ARBA00023159"/>
    </source>
</evidence>
<keyword evidence="6 9" id="KW-0238">DNA-binding</keyword>
<dbReference type="InterPro" id="IPR036390">
    <property type="entry name" value="WH_DNA-bd_sf"/>
</dbReference>
<keyword evidence="4 9" id="KW-0902">Two-component regulatory system</keyword>
<evidence type="ECO:0000256" key="5">
    <source>
        <dbReference type="ARBA" id="ARBA00023015"/>
    </source>
</evidence>
<dbReference type="InterPro" id="IPR024187">
    <property type="entry name" value="Sig_transdc_resp-reg_cit/mal"/>
</dbReference>
<feature type="modified residue" description="4-aspartylphosphate" evidence="10">
    <location>
        <position position="54"/>
    </location>
</feature>
<evidence type="ECO:0000256" key="9">
    <source>
        <dbReference type="PIRNR" id="PIRNR006171"/>
    </source>
</evidence>
<keyword evidence="5 9" id="KW-0805">Transcription regulation</keyword>
<dbReference type="SUPFAM" id="SSF46785">
    <property type="entry name" value="Winged helix' DNA-binding domain"/>
    <property type="match status" value="1"/>
</dbReference>
<keyword evidence="3 10" id="KW-0597">Phosphoprotein</keyword>
<evidence type="ECO:0000313" key="13">
    <source>
        <dbReference type="Proteomes" id="UP001501442"/>
    </source>
</evidence>
<dbReference type="PIRSF" id="PIRSF006171">
    <property type="entry name" value="RR_citrat_malat"/>
    <property type="match status" value="1"/>
</dbReference>
<gene>
    <name evidence="12" type="ORF">GCM10023196_090540</name>
</gene>
<dbReference type="Gene3D" id="3.40.50.2300">
    <property type="match status" value="1"/>
</dbReference>
<organism evidence="12 13">
    <name type="scientific">Actinoallomurus vinaceus</name>
    <dbReference type="NCBI Taxonomy" id="1080074"/>
    <lineage>
        <taxon>Bacteria</taxon>
        <taxon>Bacillati</taxon>
        <taxon>Actinomycetota</taxon>
        <taxon>Actinomycetes</taxon>
        <taxon>Streptosporangiales</taxon>
        <taxon>Thermomonosporaceae</taxon>
        <taxon>Actinoallomurus</taxon>
    </lineage>
</organism>
<dbReference type="SUPFAM" id="SSF52172">
    <property type="entry name" value="CheY-like"/>
    <property type="match status" value="1"/>
</dbReference>
<dbReference type="PANTHER" id="PTHR45526">
    <property type="entry name" value="TRANSCRIPTIONAL REGULATORY PROTEIN DPIA"/>
    <property type="match status" value="1"/>
</dbReference>
<dbReference type="RefSeq" id="WP_345440306.1">
    <property type="nucleotide sequence ID" value="NZ_BAABHK010000019.1"/>
</dbReference>
<accession>A0ABP8UPV9</accession>
<sequence>MIGVLVADDDFHVAKIHTKYVERVPGFSVLGQAHSAADALTAVAELHPDLVLLDIYLPDDNGLNVIRRVLDQAASDDGSAPPDFIVISSARDVASVRRAMQLGTVHYLVKPFGFAALRERLTAYEELHARLTTLDDQTADQADVDALYGLLRGPAALPSTLPKGHSAPTLQRVRDAVRSASDDMSAAEVAALVGISRPTAQRYLAYLARHGVVELRLRYGVTGRPEHRYSAATS</sequence>
<name>A0ABP8UPV9_9ACTN</name>
<protein>
    <recommendedName>
        <fullName evidence="9">Transcriptional regulatory protein</fullName>
    </recommendedName>
</protein>
<keyword evidence="7 9" id="KW-0010">Activator</keyword>
<proteinExistence type="predicted"/>
<evidence type="ECO:0000256" key="10">
    <source>
        <dbReference type="PROSITE-ProRule" id="PRU00169"/>
    </source>
</evidence>
<dbReference type="InterPro" id="IPR005471">
    <property type="entry name" value="Tscrpt_reg_IclR_N"/>
</dbReference>
<feature type="domain" description="Response regulatory" evidence="11">
    <location>
        <begin position="3"/>
        <end position="125"/>
    </location>
</feature>
<dbReference type="InterPro" id="IPR011006">
    <property type="entry name" value="CheY-like_superfamily"/>
</dbReference>
<keyword evidence="8 9" id="KW-0804">Transcription</keyword>